<dbReference type="CDD" id="cd17546">
    <property type="entry name" value="REC_hyHK_CKI1_RcsC-like"/>
    <property type="match status" value="1"/>
</dbReference>
<name>A0A1G6B2E3_9BACT</name>
<dbReference type="Proteomes" id="UP000198771">
    <property type="component" value="Unassembled WGS sequence"/>
</dbReference>
<dbReference type="InterPro" id="IPR011006">
    <property type="entry name" value="CheY-like_superfamily"/>
</dbReference>
<dbReference type="AlphaFoldDB" id="A0A1G6B2E3"/>
<dbReference type="SUPFAM" id="SSF52172">
    <property type="entry name" value="CheY-like"/>
    <property type="match status" value="1"/>
</dbReference>
<dbReference type="SUPFAM" id="SSF55874">
    <property type="entry name" value="ATPase domain of HSP90 chaperone/DNA topoisomerase II/histidine kinase"/>
    <property type="match status" value="1"/>
</dbReference>
<dbReference type="SMART" id="SM00448">
    <property type="entry name" value="REC"/>
    <property type="match status" value="1"/>
</dbReference>
<keyword evidence="2" id="KW-0902">Two-component regulatory system</keyword>
<evidence type="ECO:0000259" key="4">
    <source>
        <dbReference type="PROSITE" id="PS50110"/>
    </source>
</evidence>
<evidence type="ECO:0000256" key="2">
    <source>
        <dbReference type="ARBA" id="ARBA00023012"/>
    </source>
</evidence>
<reference evidence="5 6" key="1">
    <citation type="submission" date="2016-10" db="EMBL/GenBank/DDBJ databases">
        <authorList>
            <person name="de Groot N.N."/>
        </authorList>
    </citation>
    <scope>NUCLEOTIDE SEQUENCE [LARGE SCALE GENOMIC DNA]</scope>
    <source>
        <strain evidence="5 6">ASO4-2</strain>
    </source>
</reference>
<evidence type="ECO:0000256" key="3">
    <source>
        <dbReference type="PROSITE-ProRule" id="PRU00169"/>
    </source>
</evidence>
<dbReference type="PROSITE" id="PS50110">
    <property type="entry name" value="RESPONSE_REGULATORY"/>
    <property type="match status" value="1"/>
</dbReference>
<evidence type="ECO:0000256" key="1">
    <source>
        <dbReference type="ARBA" id="ARBA00022553"/>
    </source>
</evidence>
<dbReference type="Gene3D" id="3.30.565.10">
    <property type="entry name" value="Histidine kinase-like ATPase, C-terminal domain"/>
    <property type="match status" value="1"/>
</dbReference>
<keyword evidence="6" id="KW-1185">Reference proteome</keyword>
<evidence type="ECO:0000313" key="6">
    <source>
        <dbReference type="Proteomes" id="UP000198771"/>
    </source>
</evidence>
<dbReference type="GO" id="GO:0000160">
    <property type="term" value="P:phosphorelay signal transduction system"/>
    <property type="evidence" value="ECO:0007669"/>
    <property type="project" value="InterPro"/>
</dbReference>
<feature type="domain" description="Response regulatory" evidence="4">
    <location>
        <begin position="56"/>
        <end position="175"/>
    </location>
</feature>
<keyword evidence="1 3" id="KW-0597">Phosphoprotein</keyword>
<dbReference type="Gene3D" id="3.40.50.2300">
    <property type="match status" value="1"/>
</dbReference>
<sequence length="180" mass="19830">MAIVKRLVEMMNGRIGIDSQPGEGTEVHVVLPFKLQVDTSQTKTTATQKEGGQNLRILLAEDEPTHALSIRKLLAEAGHHVTHAEDGRQVLDLLAAQDFDVILMDVQMPVLNGVNATKEIRQSTSLGNKKDIPIFALTAYAMIGDREKFLDAGMDDYISKPVRMKDLVKALERVVSVKKA</sequence>
<organism evidence="5 6">
    <name type="scientific">Desulfonatronum thiosulfatophilum</name>
    <dbReference type="NCBI Taxonomy" id="617002"/>
    <lineage>
        <taxon>Bacteria</taxon>
        <taxon>Pseudomonadati</taxon>
        <taxon>Thermodesulfobacteriota</taxon>
        <taxon>Desulfovibrionia</taxon>
        <taxon>Desulfovibrionales</taxon>
        <taxon>Desulfonatronaceae</taxon>
        <taxon>Desulfonatronum</taxon>
    </lineage>
</organism>
<accession>A0A1G6B2E3</accession>
<evidence type="ECO:0000313" key="5">
    <source>
        <dbReference type="EMBL" id="SDB14840.1"/>
    </source>
</evidence>
<protein>
    <submittedName>
        <fullName evidence="5">Response regulator receiver domain-containing protein</fullName>
    </submittedName>
</protein>
<feature type="modified residue" description="4-aspartylphosphate" evidence="3">
    <location>
        <position position="105"/>
    </location>
</feature>
<dbReference type="PANTHER" id="PTHR45339:SF1">
    <property type="entry name" value="HYBRID SIGNAL TRANSDUCTION HISTIDINE KINASE J"/>
    <property type="match status" value="1"/>
</dbReference>
<dbReference type="PANTHER" id="PTHR45339">
    <property type="entry name" value="HYBRID SIGNAL TRANSDUCTION HISTIDINE KINASE J"/>
    <property type="match status" value="1"/>
</dbReference>
<dbReference type="InterPro" id="IPR001789">
    <property type="entry name" value="Sig_transdc_resp-reg_receiver"/>
</dbReference>
<dbReference type="InterPro" id="IPR036890">
    <property type="entry name" value="HATPase_C_sf"/>
</dbReference>
<dbReference type="EMBL" id="FMXO01000003">
    <property type="protein sequence ID" value="SDB14840.1"/>
    <property type="molecule type" value="Genomic_DNA"/>
</dbReference>
<proteinExistence type="predicted"/>
<gene>
    <name evidence="5" type="ORF">SAMN05660653_00748</name>
</gene>
<dbReference type="Pfam" id="PF00072">
    <property type="entry name" value="Response_reg"/>
    <property type="match status" value="1"/>
</dbReference>
<dbReference type="STRING" id="617002.SAMN05660653_00748"/>